<evidence type="ECO:0000313" key="2">
    <source>
        <dbReference type="Proteomes" id="UP000053259"/>
    </source>
</evidence>
<accession>A0A0D2A1I2</accession>
<reference evidence="1 2" key="1">
    <citation type="submission" date="2015-01" db="EMBL/GenBank/DDBJ databases">
        <title>The Genome Sequence of Ochroconis gallopava CBS43764.</title>
        <authorList>
            <consortium name="The Broad Institute Genomics Platform"/>
            <person name="Cuomo C."/>
            <person name="de Hoog S."/>
            <person name="Gorbushina A."/>
            <person name="Stielow B."/>
            <person name="Teixiera M."/>
            <person name="Abouelleil A."/>
            <person name="Chapman S.B."/>
            <person name="Priest M."/>
            <person name="Young S.K."/>
            <person name="Wortman J."/>
            <person name="Nusbaum C."/>
            <person name="Birren B."/>
        </authorList>
    </citation>
    <scope>NUCLEOTIDE SEQUENCE [LARGE SCALE GENOMIC DNA]</scope>
    <source>
        <strain evidence="1 2">CBS 43764</strain>
    </source>
</reference>
<dbReference type="HOGENOM" id="CLU_039068_3_0_1"/>
<dbReference type="OrthoDB" id="61390at2759"/>
<dbReference type="STRING" id="253628.A0A0D2A1I2"/>
<dbReference type="Gene3D" id="3.40.50.150">
    <property type="entry name" value="Vaccinia Virus protein VP39"/>
    <property type="match status" value="1"/>
</dbReference>
<dbReference type="InterPro" id="IPR029063">
    <property type="entry name" value="SAM-dependent_MTases_sf"/>
</dbReference>
<proteinExistence type="predicted"/>
<dbReference type="Proteomes" id="UP000053259">
    <property type="component" value="Unassembled WGS sequence"/>
</dbReference>
<evidence type="ECO:0000313" key="1">
    <source>
        <dbReference type="EMBL" id="KIW00528.1"/>
    </source>
</evidence>
<protein>
    <recommendedName>
        <fullName evidence="3">Methyltransferase domain-containing protein</fullName>
    </recommendedName>
</protein>
<dbReference type="AlphaFoldDB" id="A0A0D2A1I2"/>
<dbReference type="VEuPathDB" id="FungiDB:PV09_07886"/>
<dbReference type="GeneID" id="27315859"/>
<keyword evidence="2" id="KW-1185">Reference proteome</keyword>
<dbReference type="InParanoid" id="A0A0D2A1I2"/>
<dbReference type="EMBL" id="KN847562">
    <property type="protein sequence ID" value="KIW00528.1"/>
    <property type="molecule type" value="Genomic_DNA"/>
</dbReference>
<organism evidence="1 2">
    <name type="scientific">Verruconis gallopava</name>
    <dbReference type="NCBI Taxonomy" id="253628"/>
    <lineage>
        <taxon>Eukaryota</taxon>
        <taxon>Fungi</taxon>
        <taxon>Dikarya</taxon>
        <taxon>Ascomycota</taxon>
        <taxon>Pezizomycotina</taxon>
        <taxon>Dothideomycetes</taxon>
        <taxon>Pleosporomycetidae</taxon>
        <taxon>Venturiales</taxon>
        <taxon>Sympoventuriaceae</taxon>
        <taxon>Verruconis</taxon>
    </lineage>
</organism>
<gene>
    <name evidence="1" type="ORF">PV09_07886</name>
</gene>
<sequence length="356" mass="40664">MECEAWYLLGVATGVILVLVGKQVLANQLASLYGEKSKKTLYALDHAKLNVCLPPPSLWMNMGYWKNTEDFPTACEALLKEVLKAAKILQELKSKKDEPMNVTVSIIDLGFGCGDQCLYFKRVLESQTRNRIFGEWRARLEAYVGITLEQTQFRVALDRLGHETHTQLRIHCADAGRPQSWDTELQNDVIKACQMSTEKDVGIKPLGGTQSHQNWVLGLDTLYHFQPSRWGVIEYANRQLDASLMAYDLCIADDISVWMRVLLRLMSSLGQSPFANWSTVDDYRKKLVSVGYAEDKIEIHDISAHVFRPLASFLKKREQHLEVYKVPLGRYRYVARMFDWWAQTGAVRGCIIVARK</sequence>
<dbReference type="RefSeq" id="XP_016210397.1">
    <property type="nucleotide sequence ID" value="XM_016361715.1"/>
</dbReference>
<evidence type="ECO:0008006" key="3">
    <source>
        <dbReference type="Google" id="ProtNLM"/>
    </source>
</evidence>
<name>A0A0D2A1I2_9PEZI</name>